<protein>
    <submittedName>
        <fullName evidence="6">3-hydroxybutyryl-CoA dehydrogenase</fullName>
    </submittedName>
</protein>
<keyword evidence="3" id="KW-0520">NAD</keyword>
<gene>
    <name evidence="6" type="ORF">E5672_00670</name>
</gene>
<evidence type="ECO:0000256" key="3">
    <source>
        <dbReference type="PIRSR" id="PIRSR000105-2"/>
    </source>
</evidence>
<comment type="caution">
    <text evidence="6">The sequence shown here is derived from an EMBL/GenBank/DDBJ whole genome shotgun (WGS) entry which is preliminary data.</text>
</comment>
<accession>A0A4U0ZMQ9</accession>
<dbReference type="InterPro" id="IPR006108">
    <property type="entry name" value="3HC_DH_C"/>
</dbReference>
<sequence length="352" mass="38805">MITVSLFETPLLSKIICHPRIINETLTTRGAIVAESQIKHIAVIGAGTMGVGIAQAFLLAGRTVTIIDVSAEALERCKTQLQQNVQSFIHHKLTTHSIEKVMENVTFLQCDITDIPLDNIDMYVESLPEIEELKRSLFSQLCNTDEHVILATNTSSMTVSRICNELPTQHRMIGLHYFNPAHIIPAVEVHKGPLTSKQTIDTTLSLMKAIGKQPVLVQKEVPGFIINRLTGAMEREIDFLLDEGVVSPEDLDIAVKASYGFRLATLGPMEAEDMIGLDTAARASANIFPTLSNAHLPSKQLLEKVANNELGIKSGIGWYDYRNSQSTEVLANNNEKLLKQLSLFLAQQPQGK</sequence>
<feature type="binding site" evidence="3">
    <location>
        <position position="313"/>
    </location>
    <ligand>
        <name>NAD(+)</name>
        <dbReference type="ChEBI" id="CHEBI:57540"/>
    </ligand>
</feature>
<dbReference type="EMBL" id="SWCO01000001">
    <property type="protein sequence ID" value="TKB04639.1"/>
    <property type="molecule type" value="Genomic_DNA"/>
</dbReference>
<evidence type="ECO:0000256" key="1">
    <source>
        <dbReference type="ARBA" id="ARBA00023002"/>
    </source>
</evidence>
<dbReference type="InterPro" id="IPR006176">
    <property type="entry name" value="3-OHacyl-CoA_DH_NAD-bd"/>
</dbReference>
<feature type="site" description="Important for catalytic activity" evidence="2">
    <location>
        <position position="176"/>
    </location>
</feature>
<reference evidence="6 7" key="1">
    <citation type="submission" date="2019-04" db="EMBL/GenBank/DDBJ databases">
        <title>Alteromonas portus sp. nov., an alginate lyase-excreting marine bacterium.</title>
        <authorList>
            <person name="Huang H."/>
            <person name="Mo K."/>
            <person name="Bao S."/>
        </authorList>
    </citation>
    <scope>NUCLEOTIDE SEQUENCE [LARGE SCALE GENOMIC DNA]</scope>
    <source>
        <strain evidence="6 7">HB161718</strain>
    </source>
</reference>
<dbReference type="Gene3D" id="1.10.1040.10">
    <property type="entry name" value="N-(1-d-carboxylethyl)-l-norvaline Dehydrogenase, domain 2"/>
    <property type="match status" value="1"/>
</dbReference>
<dbReference type="SUPFAM" id="SSF51735">
    <property type="entry name" value="NAD(P)-binding Rossmann-fold domains"/>
    <property type="match status" value="1"/>
</dbReference>
<dbReference type="GO" id="GO:0006631">
    <property type="term" value="P:fatty acid metabolic process"/>
    <property type="evidence" value="ECO:0007669"/>
    <property type="project" value="InterPro"/>
</dbReference>
<dbReference type="Pfam" id="PF02737">
    <property type="entry name" value="3HCDH_N"/>
    <property type="match status" value="1"/>
</dbReference>
<dbReference type="Gene3D" id="3.40.50.720">
    <property type="entry name" value="NAD(P)-binding Rossmann-like Domain"/>
    <property type="match status" value="1"/>
</dbReference>
<dbReference type="Proteomes" id="UP000305471">
    <property type="component" value="Unassembled WGS sequence"/>
</dbReference>
<evidence type="ECO:0000259" key="4">
    <source>
        <dbReference type="Pfam" id="PF00725"/>
    </source>
</evidence>
<feature type="binding site" evidence="3">
    <location>
        <begin position="45"/>
        <end position="50"/>
    </location>
    <ligand>
        <name>NAD(+)</name>
        <dbReference type="ChEBI" id="CHEBI:57540"/>
    </ligand>
</feature>
<dbReference type="PANTHER" id="PTHR48075">
    <property type="entry name" value="3-HYDROXYACYL-COA DEHYDROGENASE FAMILY PROTEIN"/>
    <property type="match status" value="1"/>
</dbReference>
<dbReference type="CDD" id="cd02440">
    <property type="entry name" value="AdoMet_MTases"/>
    <property type="match status" value="1"/>
</dbReference>
<dbReference type="PIRSF" id="PIRSF000105">
    <property type="entry name" value="HCDH"/>
    <property type="match status" value="1"/>
</dbReference>
<evidence type="ECO:0000313" key="6">
    <source>
        <dbReference type="EMBL" id="TKB04639.1"/>
    </source>
</evidence>
<evidence type="ECO:0000259" key="5">
    <source>
        <dbReference type="Pfam" id="PF02737"/>
    </source>
</evidence>
<dbReference type="SUPFAM" id="SSF48179">
    <property type="entry name" value="6-phosphogluconate dehydrogenase C-terminal domain-like"/>
    <property type="match status" value="1"/>
</dbReference>
<feature type="domain" description="3-hydroxyacyl-CoA dehydrogenase NAD binding" evidence="5">
    <location>
        <begin position="40"/>
        <end position="220"/>
    </location>
</feature>
<feature type="binding site" evidence="3">
    <location>
        <position position="179"/>
    </location>
    <ligand>
        <name>NAD(+)</name>
        <dbReference type="ChEBI" id="CHEBI:57540"/>
    </ligand>
</feature>
<dbReference type="PANTHER" id="PTHR48075:SF5">
    <property type="entry name" value="3-HYDROXYBUTYRYL-COA DEHYDROGENASE"/>
    <property type="match status" value="1"/>
</dbReference>
<evidence type="ECO:0000256" key="2">
    <source>
        <dbReference type="PIRSR" id="PIRSR000105-1"/>
    </source>
</evidence>
<organism evidence="6 7">
    <name type="scientific">Alteromonas portus</name>
    <dbReference type="NCBI Taxonomy" id="2565549"/>
    <lineage>
        <taxon>Bacteria</taxon>
        <taxon>Pseudomonadati</taxon>
        <taxon>Pseudomonadota</taxon>
        <taxon>Gammaproteobacteria</taxon>
        <taxon>Alteromonadales</taxon>
        <taxon>Alteromonadaceae</taxon>
        <taxon>Alteromonas/Salinimonas group</taxon>
        <taxon>Alteromonas</taxon>
    </lineage>
</organism>
<feature type="domain" description="3-hydroxyacyl-CoA dehydrogenase C-terminal" evidence="4">
    <location>
        <begin position="223"/>
        <end position="321"/>
    </location>
</feature>
<keyword evidence="7" id="KW-1185">Reference proteome</keyword>
<dbReference type="OrthoDB" id="5389341at2"/>
<feature type="binding site" evidence="3">
    <location>
        <position position="155"/>
    </location>
    <ligand>
        <name>NAD(+)</name>
        <dbReference type="ChEBI" id="CHEBI:57540"/>
    </ligand>
</feature>
<dbReference type="Pfam" id="PF00725">
    <property type="entry name" value="3HCDH"/>
    <property type="match status" value="1"/>
</dbReference>
<feature type="binding site" evidence="3">
    <location>
        <position position="129"/>
    </location>
    <ligand>
        <name>NAD(+)</name>
        <dbReference type="ChEBI" id="CHEBI:57540"/>
    </ligand>
</feature>
<dbReference type="RefSeq" id="WP_136780484.1">
    <property type="nucleotide sequence ID" value="NZ_SWCO01000001.1"/>
</dbReference>
<feature type="binding site" evidence="3">
    <location>
        <position position="134"/>
    </location>
    <ligand>
        <name>NAD(+)</name>
        <dbReference type="ChEBI" id="CHEBI:57540"/>
    </ligand>
</feature>
<keyword evidence="1" id="KW-0560">Oxidoreductase</keyword>
<proteinExistence type="predicted"/>
<dbReference type="AlphaFoldDB" id="A0A4U0ZMQ9"/>
<dbReference type="GO" id="GO:0070403">
    <property type="term" value="F:NAD+ binding"/>
    <property type="evidence" value="ECO:0007669"/>
    <property type="project" value="InterPro"/>
</dbReference>
<dbReference type="InterPro" id="IPR022694">
    <property type="entry name" value="3-OHacyl-CoA_DH"/>
</dbReference>
<feature type="binding site" evidence="3">
    <location>
        <position position="68"/>
    </location>
    <ligand>
        <name>NAD(+)</name>
        <dbReference type="ChEBI" id="CHEBI:57540"/>
    </ligand>
</feature>
<name>A0A4U0ZMQ9_9ALTE</name>
<evidence type="ECO:0000313" key="7">
    <source>
        <dbReference type="Proteomes" id="UP000305471"/>
    </source>
</evidence>
<dbReference type="InterPro" id="IPR013328">
    <property type="entry name" value="6PGD_dom2"/>
</dbReference>
<dbReference type="InterPro" id="IPR036291">
    <property type="entry name" value="NAD(P)-bd_dom_sf"/>
</dbReference>
<dbReference type="InterPro" id="IPR008927">
    <property type="entry name" value="6-PGluconate_DH-like_C_sf"/>
</dbReference>
<dbReference type="GO" id="GO:0016616">
    <property type="term" value="F:oxidoreductase activity, acting on the CH-OH group of donors, NAD or NADP as acceptor"/>
    <property type="evidence" value="ECO:0007669"/>
    <property type="project" value="InterPro"/>
</dbReference>